<evidence type="ECO:0000256" key="4">
    <source>
        <dbReference type="ARBA" id="ARBA00022679"/>
    </source>
</evidence>
<dbReference type="EMBL" id="JAFHDT010000001">
    <property type="protein sequence ID" value="KAI7814011.1"/>
    <property type="molecule type" value="Genomic_DNA"/>
</dbReference>
<evidence type="ECO:0000313" key="13">
    <source>
        <dbReference type="Proteomes" id="UP001059041"/>
    </source>
</evidence>
<evidence type="ECO:0000256" key="5">
    <source>
        <dbReference type="ARBA" id="ARBA00022741"/>
    </source>
</evidence>
<dbReference type="AlphaFoldDB" id="A0A9W7X4Y3"/>
<dbReference type="GO" id="GO:0005737">
    <property type="term" value="C:cytoplasm"/>
    <property type="evidence" value="ECO:0007669"/>
    <property type="project" value="TreeGrafter"/>
</dbReference>
<evidence type="ECO:0000256" key="6">
    <source>
        <dbReference type="ARBA" id="ARBA00022777"/>
    </source>
</evidence>
<keyword evidence="7" id="KW-0067">ATP-binding</keyword>
<keyword evidence="13" id="KW-1185">Reference proteome</keyword>
<dbReference type="EC" id="2.7.11.1" evidence="2"/>
<dbReference type="Gene3D" id="1.10.510.10">
    <property type="entry name" value="Transferase(Phosphotransferase) domain 1"/>
    <property type="match status" value="1"/>
</dbReference>
<comment type="caution">
    <text evidence="12">The sequence shown here is derived from an EMBL/GenBank/DDBJ whole genome shotgun (WGS) entry which is preliminary data.</text>
</comment>
<evidence type="ECO:0000256" key="1">
    <source>
        <dbReference type="ARBA" id="ARBA00005505"/>
    </source>
</evidence>
<dbReference type="InterPro" id="IPR011009">
    <property type="entry name" value="Kinase-like_dom_sf"/>
</dbReference>
<dbReference type="InterPro" id="IPR000719">
    <property type="entry name" value="Prot_kinase_dom"/>
</dbReference>
<dbReference type="GO" id="GO:0007346">
    <property type="term" value="P:regulation of mitotic cell cycle"/>
    <property type="evidence" value="ECO:0007669"/>
    <property type="project" value="TreeGrafter"/>
</dbReference>
<evidence type="ECO:0000256" key="7">
    <source>
        <dbReference type="ARBA" id="ARBA00022840"/>
    </source>
</evidence>
<evidence type="ECO:0000256" key="2">
    <source>
        <dbReference type="ARBA" id="ARBA00012513"/>
    </source>
</evidence>
<dbReference type="Proteomes" id="UP001059041">
    <property type="component" value="Linkage Group LG1"/>
</dbReference>
<dbReference type="PROSITE" id="PS00108">
    <property type="entry name" value="PROTEIN_KINASE_ST"/>
    <property type="match status" value="1"/>
</dbReference>
<protein>
    <recommendedName>
        <fullName evidence="2">non-specific serine/threonine protein kinase</fullName>
        <ecNumber evidence="2">2.7.11.1</ecNumber>
    </recommendedName>
</protein>
<keyword evidence="5" id="KW-0547">Nucleotide-binding</keyword>
<evidence type="ECO:0000256" key="9">
    <source>
        <dbReference type="ARBA" id="ARBA00048679"/>
    </source>
</evidence>
<evidence type="ECO:0000259" key="11">
    <source>
        <dbReference type="PROSITE" id="PS50011"/>
    </source>
</evidence>
<dbReference type="PANTHER" id="PTHR22984">
    <property type="entry name" value="SERINE/THREONINE-PROTEIN KINASE PIM"/>
    <property type="match status" value="1"/>
</dbReference>
<dbReference type="PANTHER" id="PTHR22984:SF11">
    <property type="entry name" value="AURORA KINASE-RELATED"/>
    <property type="match status" value="1"/>
</dbReference>
<dbReference type="GO" id="GO:0005524">
    <property type="term" value="F:ATP binding"/>
    <property type="evidence" value="ECO:0007669"/>
    <property type="project" value="UniProtKB-KW"/>
</dbReference>
<dbReference type="InterPro" id="IPR008271">
    <property type="entry name" value="Ser/Thr_kinase_AS"/>
</dbReference>
<dbReference type="InterPro" id="IPR051138">
    <property type="entry name" value="PIM_Ser/Thr_kinase"/>
</dbReference>
<evidence type="ECO:0000256" key="8">
    <source>
        <dbReference type="ARBA" id="ARBA00047899"/>
    </source>
</evidence>
<comment type="catalytic activity">
    <reaction evidence="9">
        <text>L-seryl-[protein] + ATP = O-phospho-L-seryl-[protein] + ADP + H(+)</text>
        <dbReference type="Rhea" id="RHEA:17989"/>
        <dbReference type="Rhea" id="RHEA-COMP:9863"/>
        <dbReference type="Rhea" id="RHEA-COMP:11604"/>
        <dbReference type="ChEBI" id="CHEBI:15378"/>
        <dbReference type="ChEBI" id="CHEBI:29999"/>
        <dbReference type="ChEBI" id="CHEBI:30616"/>
        <dbReference type="ChEBI" id="CHEBI:83421"/>
        <dbReference type="ChEBI" id="CHEBI:456216"/>
        <dbReference type="EC" id="2.7.11.1"/>
    </reaction>
</comment>
<comment type="similarity">
    <text evidence="1">Belongs to the protein kinase superfamily. CAMK Ser/Thr protein kinase family. PIM subfamily.</text>
</comment>
<gene>
    <name evidence="12" type="ORF">IRJ41_006167</name>
</gene>
<comment type="catalytic activity">
    <reaction evidence="8">
        <text>L-threonyl-[protein] + ATP = O-phospho-L-threonyl-[protein] + ADP + H(+)</text>
        <dbReference type="Rhea" id="RHEA:46608"/>
        <dbReference type="Rhea" id="RHEA-COMP:11060"/>
        <dbReference type="Rhea" id="RHEA-COMP:11605"/>
        <dbReference type="ChEBI" id="CHEBI:15378"/>
        <dbReference type="ChEBI" id="CHEBI:30013"/>
        <dbReference type="ChEBI" id="CHEBI:30616"/>
        <dbReference type="ChEBI" id="CHEBI:61977"/>
        <dbReference type="ChEBI" id="CHEBI:456216"/>
        <dbReference type="EC" id="2.7.11.1"/>
    </reaction>
</comment>
<feature type="transmembrane region" description="Helical" evidence="10">
    <location>
        <begin position="135"/>
        <end position="158"/>
    </location>
</feature>
<keyword evidence="10" id="KW-1133">Transmembrane helix</keyword>
<reference evidence="12" key="1">
    <citation type="submission" date="2021-02" db="EMBL/GenBank/DDBJ databases">
        <title>Comparative genomics reveals that relaxation of natural selection precedes convergent phenotypic evolution of cavefish.</title>
        <authorList>
            <person name="Peng Z."/>
        </authorList>
    </citation>
    <scope>NUCLEOTIDE SEQUENCE</scope>
    <source>
        <tissue evidence="12">Muscle</tissue>
    </source>
</reference>
<dbReference type="Gene3D" id="3.30.200.20">
    <property type="entry name" value="Phosphorylase Kinase, domain 1"/>
    <property type="match status" value="1"/>
</dbReference>
<dbReference type="GO" id="GO:0043066">
    <property type="term" value="P:negative regulation of apoptotic process"/>
    <property type="evidence" value="ECO:0007669"/>
    <property type="project" value="TreeGrafter"/>
</dbReference>
<dbReference type="PROSITE" id="PS50011">
    <property type="entry name" value="PROTEIN_KINASE_DOM"/>
    <property type="match status" value="1"/>
</dbReference>
<evidence type="ECO:0000313" key="12">
    <source>
        <dbReference type="EMBL" id="KAI7814011.1"/>
    </source>
</evidence>
<organism evidence="12 13">
    <name type="scientific">Triplophysa rosa</name>
    <name type="common">Cave loach</name>
    <dbReference type="NCBI Taxonomy" id="992332"/>
    <lineage>
        <taxon>Eukaryota</taxon>
        <taxon>Metazoa</taxon>
        <taxon>Chordata</taxon>
        <taxon>Craniata</taxon>
        <taxon>Vertebrata</taxon>
        <taxon>Euteleostomi</taxon>
        <taxon>Actinopterygii</taxon>
        <taxon>Neopterygii</taxon>
        <taxon>Teleostei</taxon>
        <taxon>Ostariophysi</taxon>
        <taxon>Cypriniformes</taxon>
        <taxon>Nemacheilidae</taxon>
        <taxon>Triplophysa</taxon>
    </lineage>
</organism>
<keyword evidence="3" id="KW-0723">Serine/threonine-protein kinase</keyword>
<evidence type="ECO:0000256" key="10">
    <source>
        <dbReference type="SAM" id="Phobius"/>
    </source>
</evidence>
<keyword evidence="10" id="KW-0812">Transmembrane</keyword>
<dbReference type="SMART" id="SM00220">
    <property type="entry name" value="S_TKc"/>
    <property type="match status" value="1"/>
</dbReference>
<name>A0A9W7X4Y3_TRIRA</name>
<dbReference type="SUPFAM" id="SSF56112">
    <property type="entry name" value="Protein kinase-like (PK-like)"/>
    <property type="match status" value="1"/>
</dbReference>
<feature type="domain" description="Protein kinase" evidence="11">
    <location>
        <begin position="1"/>
        <end position="165"/>
    </location>
</feature>
<dbReference type="Pfam" id="PF00069">
    <property type="entry name" value="Pkinase"/>
    <property type="match status" value="1"/>
</dbReference>
<keyword evidence="6 12" id="KW-0418">Kinase</keyword>
<keyword evidence="4" id="KW-0808">Transferase</keyword>
<proteinExistence type="inferred from homology"/>
<sequence>MRACENGHCPEIVQLLDWQEHTDRYIMVLECPSPCEGLNKLVESQGGELDEELAKPRLILRQAAEAAEVCCKRGVFHRDIKMDNLLINTKTLEVKLIDFGCGDLLKSSTYQEFMGTRKYASPEWRKKRKYQGKTATVYSLGMLLFVMLMLPVRCRLYAGETRETY</sequence>
<keyword evidence="10" id="KW-0472">Membrane</keyword>
<evidence type="ECO:0000256" key="3">
    <source>
        <dbReference type="ARBA" id="ARBA00022527"/>
    </source>
</evidence>
<accession>A0A9W7X4Y3</accession>
<dbReference type="GO" id="GO:0004674">
    <property type="term" value="F:protein serine/threonine kinase activity"/>
    <property type="evidence" value="ECO:0007669"/>
    <property type="project" value="UniProtKB-KW"/>
</dbReference>